<keyword evidence="9" id="KW-1185">Reference proteome</keyword>
<dbReference type="Pfam" id="PF25598">
    <property type="entry name" value="ARM_PUB"/>
    <property type="match status" value="1"/>
</dbReference>
<dbReference type="PANTHER" id="PTHR23315">
    <property type="entry name" value="U BOX DOMAIN-CONTAINING"/>
    <property type="match status" value="1"/>
</dbReference>
<dbReference type="Gene3D" id="1.25.10.10">
    <property type="entry name" value="Leucine-rich Repeat Variant"/>
    <property type="match status" value="1"/>
</dbReference>
<dbReference type="SUPFAM" id="SSF48371">
    <property type="entry name" value="ARM repeat"/>
    <property type="match status" value="1"/>
</dbReference>
<dbReference type="RefSeq" id="XP_022956476.1">
    <property type="nucleotide sequence ID" value="XM_023100708.1"/>
</dbReference>
<protein>
    <recommendedName>
        <fullName evidence="3">RING-type E3 ubiquitin transferase</fullName>
        <ecNumber evidence="3">2.3.2.27</ecNumber>
    </recommendedName>
</protein>
<dbReference type="PANTHER" id="PTHR23315:SF307">
    <property type="entry name" value="U-BOX DOMAIN-CONTAINING PROTEIN 19"/>
    <property type="match status" value="1"/>
</dbReference>
<evidence type="ECO:0000256" key="2">
    <source>
        <dbReference type="ARBA" id="ARBA00004906"/>
    </source>
</evidence>
<evidence type="ECO:0000313" key="10">
    <source>
        <dbReference type="RefSeq" id="XP_022956476.1"/>
    </source>
</evidence>
<keyword evidence="6" id="KW-0833">Ubl conjugation pathway</keyword>
<sequence>MIRKSNDFNRRILSLPAIQPCECTSPATLLTSLINVSRKICGYRSEFFGSNKRNAIKAIRQIEILLMFFEEIQGRKAEDLSDSVVLILLELHFIFQKLLFLLEDCVLEGARLFMLMKSEFVANRFQVLIRSVALALEILPLDSIDLPIEVVEFVELAAKQTRKMKFQIDREDEEILNEVRSILAVFDCSVTPDNTQIKRFLDYIGIKTWSLCNKEVKFLESEIEIEWSAHEKLEFSFLSKLIGLMNYCRCILFDVIDYEAVPLIHRYGAEIIDCFNHDDFRCPISLDFMIDPVTVGTGQTYDRSSIQKWLRAGNSTCPKTGERLKNRELVPNLALRRIIRRCCSKHSIPYPESSKQKRNITRTIVAGSSTAEKIVWVLAKYLARLLETGTPNEKNRAAYEIKLLSKSSIFYRSYLVEVGLIPNLLKLLRSSDGLMQKNAIAAVLNLSKHSKSKRVIAENRGLEAIINVLTMGYTTEARQLSAYTLFYMASIEEYRKLIGQTPEALMGLMNLLKEDSDRSKKNAMVAIYGLLTHPENHRRVLSIGAVPLLVNLLETSDRETLIADSMEILATLAEKPEGATAIMRCGALSLTMEFMSSCSSSAGREYSVCLLLALCIHGGCEVLQILAKSEAVISSLYIIIREGTARGRRKAGSLMRILHEHCEVVAASSDPIPVRLSNERSVQAW</sequence>
<dbReference type="EC" id="2.3.2.27" evidence="3"/>
<dbReference type="SUPFAM" id="SSF57850">
    <property type="entry name" value="RING/U-box"/>
    <property type="match status" value="1"/>
</dbReference>
<evidence type="ECO:0000256" key="4">
    <source>
        <dbReference type="ARBA" id="ARBA00022679"/>
    </source>
</evidence>
<evidence type="ECO:0000256" key="1">
    <source>
        <dbReference type="ARBA" id="ARBA00000900"/>
    </source>
</evidence>
<dbReference type="AlphaFoldDB" id="A0A6J1GWN8"/>
<gene>
    <name evidence="10" type="primary">LOC111458198</name>
</gene>
<dbReference type="PROSITE" id="PS50176">
    <property type="entry name" value="ARM_REPEAT"/>
    <property type="match status" value="2"/>
</dbReference>
<dbReference type="GeneID" id="111458198"/>
<dbReference type="GO" id="GO:0061630">
    <property type="term" value="F:ubiquitin protein ligase activity"/>
    <property type="evidence" value="ECO:0007669"/>
    <property type="project" value="UniProtKB-EC"/>
</dbReference>
<dbReference type="FunFam" id="3.30.40.10:FF:000442">
    <property type="entry name" value="RING-type E3 ubiquitin transferase"/>
    <property type="match status" value="1"/>
</dbReference>
<dbReference type="SMART" id="SM00504">
    <property type="entry name" value="Ubox"/>
    <property type="match status" value="1"/>
</dbReference>
<dbReference type="InterPro" id="IPR016024">
    <property type="entry name" value="ARM-type_fold"/>
</dbReference>
<keyword evidence="4" id="KW-0808">Transferase</keyword>
<organism evidence="9 10">
    <name type="scientific">Cucurbita moschata</name>
    <name type="common">Winter crookneck squash</name>
    <name type="synonym">Cucurbita pepo var. moschata</name>
    <dbReference type="NCBI Taxonomy" id="3662"/>
    <lineage>
        <taxon>Eukaryota</taxon>
        <taxon>Viridiplantae</taxon>
        <taxon>Streptophyta</taxon>
        <taxon>Embryophyta</taxon>
        <taxon>Tracheophyta</taxon>
        <taxon>Spermatophyta</taxon>
        <taxon>Magnoliopsida</taxon>
        <taxon>eudicotyledons</taxon>
        <taxon>Gunneridae</taxon>
        <taxon>Pentapetalae</taxon>
        <taxon>rosids</taxon>
        <taxon>fabids</taxon>
        <taxon>Cucurbitales</taxon>
        <taxon>Cucurbitaceae</taxon>
        <taxon>Cucurbiteae</taxon>
        <taxon>Cucurbita</taxon>
    </lineage>
</organism>
<accession>A0A6J1GWN8</accession>
<dbReference type="InterPro" id="IPR013083">
    <property type="entry name" value="Znf_RING/FYVE/PHD"/>
</dbReference>
<reference evidence="10" key="1">
    <citation type="submission" date="2025-08" db="UniProtKB">
        <authorList>
            <consortium name="RefSeq"/>
        </authorList>
    </citation>
    <scope>IDENTIFICATION</scope>
    <source>
        <tissue evidence="10">Young leaves</tissue>
    </source>
</reference>
<comment type="catalytic activity">
    <reaction evidence="1">
        <text>S-ubiquitinyl-[E2 ubiquitin-conjugating enzyme]-L-cysteine + [acceptor protein]-L-lysine = [E2 ubiquitin-conjugating enzyme]-L-cysteine + N(6)-ubiquitinyl-[acceptor protein]-L-lysine.</text>
        <dbReference type="EC" id="2.3.2.27"/>
    </reaction>
</comment>
<dbReference type="GO" id="GO:0016567">
    <property type="term" value="P:protein ubiquitination"/>
    <property type="evidence" value="ECO:0007669"/>
    <property type="project" value="UniProtKB-UniPathway"/>
</dbReference>
<dbReference type="Gene3D" id="3.30.40.10">
    <property type="entry name" value="Zinc/RING finger domain, C3HC4 (zinc finger)"/>
    <property type="match status" value="1"/>
</dbReference>
<evidence type="ECO:0000256" key="3">
    <source>
        <dbReference type="ARBA" id="ARBA00012483"/>
    </source>
</evidence>
<proteinExistence type="predicted"/>
<dbReference type="InterPro" id="IPR058678">
    <property type="entry name" value="ARM_PUB"/>
</dbReference>
<evidence type="ECO:0000256" key="5">
    <source>
        <dbReference type="ARBA" id="ARBA00022737"/>
    </source>
</evidence>
<name>A0A6J1GWN8_CUCMO</name>
<feature type="repeat" description="ARM" evidence="7">
    <location>
        <begin position="419"/>
        <end position="461"/>
    </location>
</feature>
<evidence type="ECO:0000259" key="8">
    <source>
        <dbReference type="PROSITE" id="PS51698"/>
    </source>
</evidence>
<dbReference type="InterPro" id="IPR045210">
    <property type="entry name" value="RING-Ubox_PUB"/>
</dbReference>
<dbReference type="CDD" id="cd16664">
    <property type="entry name" value="RING-Ubox_PUB"/>
    <property type="match status" value="1"/>
</dbReference>
<dbReference type="InterPro" id="IPR011989">
    <property type="entry name" value="ARM-like"/>
</dbReference>
<keyword evidence="5" id="KW-0677">Repeat</keyword>
<evidence type="ECO:0000256" key="7">
    <source>
        <dbReference type="PROSITE-ProRule" id="PRU00259"/>
    </source>
</evidence>
<evidence type="ECO:0000256" key="6">
    <source>
        <dbReference type="ARBA" id="ARBA00022786"/>
    </source>
</evidence>
<dbReference type="UniPathway" id="UPA00143"/>
<comment type="pathway">
    <text evidence="2">Protein modification; protein ubiquitination.</text>
</comment>
<feature type="repeat" description="ARM" evidence="7">
    <location>
        <begin position="544"/>
        <end position="587"/>
    </location>
</feature>
<dbReference type="Proteomes" id="UP000504609">
    <property type="component" value="Unplaced"/>
</dbReference>
<dbReference type="InterPro" id="IPR003613">
    <property type="entry name" value="Ubox_domain"/>
</dbReference>
<dbReference type="InterPro" id="IPR000225">
    <property type="entry name" value="Armadillo"/>
</dbReference>
<feature type="domain" description="U-box" evidence="8">
    <location>
        <begin position="275"/>
        <end position="349"/>
    </location>
</feature>
<evidence type="ECO:0000313" key="9">
    <source>
        <dbReference type="Proteomes" id="UP000504609"/>
    </source>
</evidence>
<dbReference type="PROSITE" id="PS51698">
    <property type="entry name" value="U_BOX"/>
    <property type="match status" value="1"/>
</dbReference>
<dbReference type="SMART" id="SM00185">
    <property type="entry name" value="ARM"/>
    <property type="match status" value="4"/>
</dbReference>
<dbReference type="Pfam" id="PF04564">
    <property type="entry name" value="U-box"/>
    <property type="match status" value="1"/>
</dbReference>
<dbReference type="KEGG" id="cmos:111458198"/>